<feature type="region of interest" description="Disordered" evidence="1">
    <location>
        <begin position="1"/>
        <end position="26"/>
    </location>
</feature>
<dbReference type="OrthoDB" id="428342at2759"/>
<name>A0A087URP1_STEMI</name>
<evidence type="ECO:0000313" key="3">
    <source>
        <dbReference type="Proteomes" id="UP000054359"/>
    </source>
</evidence>
<gene>
    <name evidence="2" type="ORF">X975_22870</name>
</gene>
<organism evidence="2 3">
    <name type="scientific">Stegodyphus mimosarum</name>
    <name type="common">African social velvet spider</name>
    <dbReference type="NCBI Taxonomy" id="407821"/>
    <lineage>
        <taxon>Eukaryota</taxon>
        <taxon>Metazoa</taxon>
        <taxon>Ecdysozoa</taxon>
        <taxon>Arthropoda</taxon>
        <taxon>Chelicerata</taxon>
        <taxon>Arachnida</taxon>
        <taxon>Araneae</taxon>
        <taxon>Araneomorphae</taxon>
        <taxon>Entelegynae</taxon>
        <taxon>Eresoidea</taxon>
        <taxon>Eresidae</taxon>
        <taxon>Stegodyphus</taxon>
    </lineage>
</organism>
<evidence type="ECO:0000256" key="1">
    <source>
        <dbReference type="SAM" id="MobiDB-lite"/>
    </source>
</evidence>
<evidence type="ECO:0000313" key="2">
    <source>
        <dbReference type="EMBL" id="KFM80030.1"/>
    </source>
</evidence>
<accession>A0A087URP1</accession>
<feature type="non-terminal residue" evidence="2">
    <location>
        <position position="392"/>
    </location>
</feature>
<dbReference type="Proteomes" id="UP000054359">
    <property type="component" value="Unassembled WGS sequence"/>
</dbReference>
<dbReference type="AlphaFoldDB" id="A0A087URP1"/>
<sequence>METLGDEVPELAVETENVRRNSASATAELKSLQPSSLDLSIENANKCSIVHPKPCSTASEIKNIKRVDSDSKFGVLETIPLELSGQEASPRSGSPNPEKSENLSLQLRSLSMNDGNIQSDIHKISFQRPHSATECEQNTLSKYFSVNPVPATKIDSEGVEFFNALAESSQGTSTIKSETSATVEESRKFGQNKTGVEKKTEIAEEAFEDSIKKEPPPVLLKFFAEDKSGSDRDGKAFFDKIAEEKVPKGPAAIEIHKEILPDNSTQNQFLASPVFNGEIEEAWIPSERTRHTLVSVNTSSSFVPDKNLLTMPVIIIDEEMEDPVKALLIECNSPEAQKRKVLTVSDVTEDEIGLQKLMEAECYHAAINLTKRLLKSCNQGPGDESKPSKHTP</sequence>
<dbReference type="EMBL" id="KK121224">
    <property type="protein sequence ID" value="KFM80030.1"/>
    <property type="molecule type" value="Genomic_DNA"/>
</dbReference>
<proteinExistence type="predicted"/>
<dbReference type="STRING" id="407821.A0A087URP1"/>
<keyword evidence="3" id="KW-1185">Reference proteome</keyword>
<protein>
    <submittedName>
        <fullName evidence="2">Trafficking protein particle complex subunit 12</fullName>
    </submittedName>
</protein>
<feature type="region of interest" description="Disordered" evidence="1">
    <location>
        <begin position="82"/>
        <end position="102"/>
    </location>
</feature>
<reference evidence="2 3" key="1">
    <citation type="submission" date="2013-11" db="EMBL/GenBank/DDBJ databases">
        <title>Genome sequencing of Stegodyphus mimosarum.</title>
        <authorList>
            <person name="Bechsgaard J."/>
        </authorList>
    </citation>
    <scope>NUCLEOTIDE SEQUENCE [LARGE SCALE GENOMIC DNA]</scope>
</reference>
<feature type="compositionally biased region" description="Polar residues" evidence="1">
    <location>
        <begin position="86"/>
        <end position="102"/>
    </location>
</feature>